<gene>
    <name evidence="3" type="ORF">TPAR_04567</name>
</gene>
<dbReference type="STRING" id="94208.A0A2S4KYG0"/>
<sequence length="634" mass="69079">MDGLGWNWARVAEMWSRALGSDSGASQGFMFQSNTTSALINQLRFAAAKSNRTSLIILASFNALAAAATAFGIFWDCYTGAKRNDPRFRLRSSLLSVIGPKETFPFVLSCAIVIQSIIFAVVQSKGLKSLLILGCTPVSQLMLPALFIVPYIQLVFGLETALRAVRRYPFPERPKWTVPICLGIITAGLIGTYVLTRFVVPPNFCFAGLLRLVQRWSLGCFALLTAIASSLLIASLITITRLYRTSGIFETHRTCASWMACYMALAVVTMAVMIPSLWNLSLARSGKPDRQRRQLLMAANVAMNLSGLTTGGLYILLRSTRLGRIGPRGHAEFDSQISKTGKRPSLPMYAKQMEQPVSPVRLHWIKMSTDRIDETRNEEEKVESRPGAPTGGAPGPLSSKAVQSSPPKAPAAAHMPAATTRRPSIRKDSYNIFPPKQEAPDVKPMYLLPAATYNPSTKTNAPSESPFDLLLPPPTIRTSRHLRNSSLGSSATVQIGLRVSNLNDMPPVTSYYQAPYPRNSEYPRNFGLAISTDVEPSALDGTQGIDLQNADKVSEGTTEKQLPPVPLSTAKDTKNDEDETTLSPSVYSPQAQSPIGSGRANKTASPRGSPTRPPPPGPSWSFEGLPRVRSVEWI</sequence>
<keyword evidence="2" id="KW-0812">Transmembrane</keyword>
<evidence type="ECO:0000313" key="4">
    <source>
        <dbReference type="Proteomes" id="UP000237481"/>
    </source>
</evidence>
<feature type="transmembrane region" description="Helical" evidence="2">
    <location>
        <begin position="216"/>
        <end position="237"/>
    </location>
</feature>
<feature type="compositionally biased region" description="Polar residues" evidence="1">
    <location>
        <begin position="581"/>
        <end position="604"/>
    </location>
</feature>
<keyword evidence="2" id="KW-1133">Transmembrane helix</keyword>
<keyword evidence="4" id="KW-1185">Reference proteome</keyword>
<feature type="transmembrane region" description="Helical" evidence="2">
    <location>
        <begin position="54"/>
        <end position="75"/>
    </location>
</feature>
<name>A0A2S4KYG0_9HYPO</name>
<evidence type="ECO:0000256" key="2">
    <source>
        <dbReference type="SAM" id="Phobius"/>
    </source>
</evidence>
<evidence type="ECO:0000313" key="3">
    <source>
        <dbReference type="EMBL" id="POR35229.1"/>
    </source>
</evidence>
<comment type="caution">
    <text evidence="3">The sequence shown here is derived from an EMBL/GenBank/DDBJ whole genome shotgun (WGS) entry which is preliminary data.</text>
</comment>
<dbReference type="OrthoDB" id="5368516at2759"/>
<feature type="region of interest" description="Disordered" evidence="1">
    <location>
        <begin position="370"/>
        <end position="422"/>
    </location>
</feature>
<evidence type="ECO:0000256" key="1">
    <source>
        <dbReference type="SAM" id="MobiDB-lite"/>
    </source>
</evidence>
<dbReference type="Proteomes" id="UP000237481">
    <property type="component" value="Unassembled WGS sequence"/>
</dbReference>
<dbReference type="EMBL" id="PKSG01000454">
    <property type="protein sequence ID" value="POR35229.1"/>
    <property type="molecule type" value="Genomic_DNA"/>
</dbReference>
<reference evidence="3 4" key="1">
    <citation type="submission" date="2018-01" db="EMBL/GenBank/DDBJ databases">
        <title>Harnessing the power of phylogenomics to disentangle the directionality and signatures of interkingdom host jumping in the parasitic fungal genus Tolypocladium.</title>
        <authorList>
            <person name="Quandt C.A."/>
            <person name="Patterson W."/>
            <person name="Spatafora J.W."/>
        </authorList>
    </citation>
    <scope>NUCLEOTIDE SEQUENCE [LARGE SCALE GENOMIC DNA]</scope>
    <source>
        <strain evidence="3 4">NRBC 100945</strain>
    </source>
</reference>
<feature type="transmembrane region" description="Helical" evidence="2">
    <location>
        <begin position="295"/>
        <end position="317"/>
    </location>
</feature>
<dbReference type="AlphaFoldDB" id="A0A2S4KYG0"/>
<feature type="region of interest" description="Disordered" evidence="1">
    <location>
        <begin position="553"/>
        <end position="634"/>
    </location>
</feature>
<protein>
    <submittedName>
        <fullName evidence="3">Uncharacterized protein</fullName>
    </submittedName>
</protein>
<feature type="transmembrane region" description="Helical" evidence="2">
    <location>
        <begin position="129"/>
        <end position="156"/>
    </location>
</feature>
<proteinExistence type="predicted"/>
<feature type="transmembrane region" description="Helical" evidence="2">
    <location>
        <begin position="103"/>
        <end position="122"/>
    </location>
</feature>
<keyword evidence="2" id="KW-0472">Membrane</keyword>
<feature type="transmembrane region" description="Helical" evidence="2">
    <location>
        <begin position="176"/>
        <end position="195"/>
    </location>
</feature>
<feature type="compositionally biased region" description="Low complexity" evidence="1">
    <location>
        <begin position="395"/>
        <end position="418"/>
    </location>
</feature>
<organism evidence="3 4">
    <name type="scientific">Tolypocladium paradoxum</name>
    <dbReference type="NCBI Taxonomy" id="94208"/>
    <lineage>
        <taxon>Eukaryota</taxon>
        <taxon>Fungi</taxon>
        <taxon>Dikarya</taxon>
        <taxon>Ascomycota</taxon>
        <taxon>Pezizomycotina</taxon>
        <taxon>Sordariomycetes</taxon>
        <taxon>Hypocreomycetidae</taxon>
        <taxon>Hypocreales</taxon>
        <taxon>Ophiocordycipitaceae</taxon>
        <taxon>Tolypocladium</taxon>
    </lineage>
</organism>
<accession>A0A2S4KYG0</accession>
<feature type="transmembrane region" description="Helical" evidence="2">
    <location>
        <begin position="257"/>
        <end position="283"/>
    </location>
</feature>
<feature type="compositionally biased region" description="Basic and acidic residues" evidence="1">
    <location>
        <begin position="370"/>
        <end position="384"/>
    </location>
</feature>